<gene>
    <name evidence="1" type="ORF">CYCCA115_LOCUS9985</name>
</gene>
<keyword evidence="2" id="KW-1185">Reference proteome</keyword>
<sequence length="160" mass="17899">MVICGINDATLFQGHTHAERIAYEIFSDDFSTTMDVSIDKLNDELKTLAGMTAAQGQIRLMPERSIDVEGKGRDAFTTLRTHYKGEGLLAHNIVEAGHTIKNLCYVGEKPTMNWAMFERMLKKAYAACDKHEGRVVHLEAMKLRSLQGYCIVSTTEQDGD</sequence>
<evidence type="ECO:0000313" key="2">
    <source>
        <dbReference type="Proteomes" id="UP001295423"/>
    </source>
</evidence>
<accession>A0AAD2CWH5</accession>
<comment type="caution">
    <text evidence="1">The sequence shown here is derived from an EMBL/GenBank/DDBJ whole genome shotgun (WGS) entry which is preliminary data.</text>
</comment>
<dbReference type="EMBL" id="CAKOGP040001546">
    <property type="protein sequence ID" value="CAJ1945842.1"/>
    <property type="molecule type" value="Genomic_DNA"/>
</dbReference>
<evidence type="ECO:0000313" key="1">
    <source>
        <dbReference type="EMBL" id="CAJ1945842.1"/>
    </source>
</evidence>
<protein>
    <submittedName>
        <fullName evidence="1">Uncharacterized protein</fullName>
    </submittedName>
</protein>
<dbReference type="AlphaFoldDB" id="A0AAD2CWH5"/>
<name>A0AAD2CWH5_9STRA</name>
<reference evidence="1" key="1">
    <citation type="submission" date="2023-08" db="EMBL/GenBank/DDBJ databases">
        <authorList>
            <person name="Audoor S."/>
            <person name="Bilcke G."/>
        </authorList>
    </citation>
    <scope>NUCLEOTIDE SEQUENCE</scope>
</reference>
<organism evidence="1 2">
    <name type="scientific">Cylindrotheca closterium</name>
    <dbReference type="NCBI Taxonomy" id="2856"/>
    <lineage>
        <taxon>Eukaryota</taxon>
        <taxon>Sar</taxon>
        <taxon>Stramenopiles</taxon>
        <taxon>Ochrophyta</taxon>
        <taxon>Bacillariophyta</taxon>
        <taxon>Bacillariophyceae</taxon>
        <taxon>Bacillariophycidae</taxon>
        <taxon>Bacillariales</taxon>
        <taxon>Bacillariaceae</taxon>
        <taxon>Cylindrotheca</taxon>
    </lineage>
</organism>
<proteinExistence type="predicted"/>
<dbReference type="Proteomes" id="UP001295423">
    <property type="component" value="Unassembled WGS sequence"/>
</dbReference>